<keyword evidence="6" id="KW-1185">Reference proteome</keyword>
<accession>A0A8C7K2I0</accession>
<dbReference type="GO" id="GO:0000481">
    <property type="term" value="P:maturation of 5S rRNA"/>
    <property type="evidence" value="ECO:0007669"/>
    <property type="project" value="TreeGrafter"/>
</dbReference>
<comment type="similarity">
    <text evidence="2">Belongs to the SNU66/SART1 family.</text>
</comment>
<proteinExistence type="inferred from homology"/>
<keyword evidence="3" id="KW-0539">Nucleus</keyword>
<reference evidence="5" key="1">
    <citation type="submission" date="2025-08" db="UniProtKB">
        <authorList>
            <consortium name="Ensembl"/>
        </authorList>
    </citation>
    <scope>IDENTIFICATION</scope>
</reference>
<feature type="compositionally biased region" description="Basic and acidic residues" evidence="4">
    <location>
        <begin position="10"/>
        <end position="20"/>
    </location>
</feature>
<name>A0A8C7K2I0_ONCKI</name>
<feature type="region of interest" description="Disordered" evidence="4">
    <location>
        <begin position="1"/>
        <end position="51"/>
    </location>
</feature>
<evidence type="ECO:0000256" key="2">
    <source>
        <dbReference type="ARBA" id="ARBA00006076"/>
    </source>
</evidence>
<dbReference type="Ensembl" id="ENSOKIT00005097410.1">
    <property type="protein sequence ID" value="ENSOKIP00005091160.1"/>
    <property type="gene ID" value="ENSOKIG00005039411.1"/>
</dbReference>
<dbReference type="AlphaFoldDB" id="A0A8C7K2I0"/>
<organism evidence="5 6">
    <name type="scientific">Oncorhynchus kisutch</name>
    <name type="common">Coho salmon</name>
    <name type="synonym">Salmo kisutch</name>
    <dbReference type="NCBI Taxonomy" id="8019"/>
    <lineage>
        <taxon>Eukaryota</taxon>
        <taxon>Metazoa</taxon>
        <taxon>Chordata</taxon>
        <taxon>Craniata</taxon>
        <taxon>Vertebrata</taxon>
        <taxon>Euteleostomi</taxon>
        <taxon>Actinopterygii</taxon>
        <taxon>Neopterygii</taxon>
        <taxon>Teleostei</taxon>
        <taxon>Protacanthopterygii</taxon>
        <taxon>Salmoniformes</taxon>
        <taxon>Salmonidae</taxon>
        <taxon>Salmoninae</taxon>
        <taxon>Oncorhynchus</taxon>
    </lineage>
</organism>
<evidence type="ECO:0000256" key="4">
    <source>
        <dbReference type="SAM" id="MobiDB-lite"/>
    </source>
</evidence>
<dbReference type="GO" id="GO:0046540">
    <property type="term" value="C:U4/U6 x U5 tri-snRNP complex"/>
    <property type="evidence" value="ECO:0007669"/>
    <property type="project" value="TreeGrafter"/>
</dbReference>
<dbReference type="InterPro" id="IPR005011">
    <property type="entry name" value="SNU66/SART1"/>
</dbReference>
<protein>
    <submittedName>
        <fullName evidence="5">Spliceosome associated factor 1, recruiter of U4/U6.U5 tri-snRNP</fullName>
    </submittedName>
</protein>
<dbReference type="Pfam" id="PF03343">
    <property type="entry name" value="SART-1"/>
    <property type="match status" value="1"/>
</dbReference>
<feature type="region of interest" description="Disordered" evidence="4">
    <location>
        <begin position="351"/>
        <end position="376"/>
    </location>
</feature>
<evidence type="ECO:0000313" key="5">
    <source>
        <dbReference type="Ensembl" id="ENSOKIP00005091160.1"/>
    </source>
</evidence>
<reference evidence="5" key="2">
    <citation type="submission" date="2025-09" db="UniProtKB">
        <authorList>
            <consortium name="Ensembl"/>
        </authorList>
    </citation>
    <scope>IDENTIFICATION</scope>
</reference>
<dbReference type="GO" id="GO:0045292">
    <property type="term" value="P:mRNA cis splicing, via spliceosome"/>
    <property type="evidence" value="ECO:0007669"/>
    <property type="project" value="TreeGrafter"/>
</dbReference>
<evidence type="ECO:0000256" key="3">
    <source>
        <dbReference type="ARBA" id="ARBA00023242"/>
    </source>
</evidence>
<evidence type="ECO:0000313" key="6">
    <source>
        <dbReference type="Proteomes" id="UP000694557"/>
    </source>
</evidence>
<dbReference type="GeneTree" id="ENSGT00390000007071"/>
<dbReference type="PANTHER" id="PTHR14152">
    <property type="entry name" value="SQUAMOUS CELL CARCINOMA ANTIGEN RECOGNISED BY CYTOTOXIC T LYMPHOCYTES"/>
    <property type="match status" value="1"/>
</dbReference>
<feature type="compositionally biased region" description="Basic residues" evidence="4">
    <location>
        <begin position="21"/>
        <end position="30"/>
    </location>
</feature>
<dbReference type="Proteomes" id="UP000694557">
    <property type="component" value="Unassembled WGS sequence"/>
</dbReference>
<comment type="subcellular location">
    <subcellularLocation>
        <location evidence="1">Nucleus</location>
    </subcellularLocation>
</comment>
<sequence>MGSSKKHKEKGRDKDAEERHREHKKHRHKERDKERNVTREREKRKRSRSKERIVTSCMKVWLIVIGSPMSAAPELGTKEQPMVAETINPVYIKQQNEMREKLAAMKEKRLLNKKLGKVKTLAEGDWLDDTVAWVERSRKMAKEKELAEKRAKLLQEMDEEFGVSNLVDEEFGQTKKAAYSSRDLKGLTVQHRMESFNEGETVILTLQDQGVLEEEGDVLVNVGLVDKEKAEKNVELKKKKPDYKAYEEDESVDDMATFKPRTVLGKYDEEIDGEKKKSFQLSKGGCAEGERERELQAIRETLRNQAQSLEMPALAIASEYYTPQEMVGFKKTKQRVRKIRKKALPDELQLDDTRNTDFGSRVRGRGRRQLDEGQEVSKEGVIIPGLDVPQQSDDIRMWFSDERNKCMVHSLVKHCSHSLVDDEDNKNNLNIVFNATSEFCRTLGDIPTYGLSGNREDQEDIMDFEQEAARDGAGGSDSDEDENVGWSIVNVDEEQKQPDFSTASTTILDEEPIVSSGLAAALALCKNKGLLDTQMQKISRVRAPTGALPNDNYSIEDKMTIDDKYSRREEYRGFTQDFKEKDAYKPDVKIEYVDESGRKLTPKEAFRQLSHRFHGKGSGKMKTERRMKKLEEEALLKKMSSSDTPLGTVALLQEKQKSQKTPYIVLSGSGKSMNA</sequence>
<feature type="compositionally biased region" description="Basic and acidic residues" evidence="4">
    <location>
        <begin position="31"/>
        <end position="41"/>
    </location>
</feature>
<gene>
    <name evidence="5" type="primary">SART1</name>
</gene>
<dbReference type="PANTHER" id="PTHR14152:SF5">
    <property type="entry name" value="U4_U6.U5 TRI-SNRNP-ASSOCIATED PROTEIN 1"/>
    <property type="match status" value="1"/>
</dbReference>
<evidence type="ECO:0000256" key="1">
    <source>
        <dbReference type="ARBA" id="ARBA00004123"/>
    </source>
</evidence>